<dbReference type="InterPro" id="IPR023562">
    <property type="entry name" value="ClpP/TepA"/>
</dbReference>
<keyword evidence="3" id="KW-1185">Reference proteome</keyword>
<sequence>MTPQAFAADLATIPAMDDLTVRICSGGGDVWAAQAIGAMLENRLGTVTAQIEGICASAATIVASHCKVVKAAEDATYMIHPIKVNPNGFVDMEGLKQLMDALTVMRTNVLNQYAKKTGHTVEEVAAWMDATSWWTAAEAKENGFIDEITESNQTAKIENRNGALFVNSIAVPGTFDDAPEFVRNRAVVAPATTEGFVNNTDPAGKPDKNDGGNDMEFKNADELRNGCPDLVKEIVDEAHAEAQKQERDRLAAIDEIADAVPSDLVAEAKYGDKACSAEQLAYRAALDAKKKGHKLLDDTEDDADTSGANSVGGAAPDGVSGTGTKNKNQTDAEKRAMVKNLFHPKKEG</sequence>
<feature type="compositionally biased region" description="Basic and acidic residues" evidence="1">
    <location>
        <begin position="204"/>
        <end position="219"/>
    </location>
</feature>
<dbReference type="CDD" id="cd07016">
    <property type="entry name" value="S14_ClpP_1"/>
    <property type="match status" value="1"/>
</dbReference>
<keyword evidence="2" id="KW-0378">Hydrolase</keyword>
<dbReference type="GO" id="GO:0008233">
    <property type="term" value="F:peptidase activity"/>
    <property type="evidence" value="ECO:0007669"/>
    <property type="project" value="UniProtKB-KW"/>
</dbReference>
<protein>
    <submittedName>
        <fullName evidence="2">Capsid assembly protease</fullName>
    </submittedName>
</protein>
<dbReference type="KEGG" id="vg:54987908"/>
<dbReference type="Gene3D" id="3.90.226.10">
    <property type="entry name" value="2-enoyl-CoA Hydratase, Chain A, domain 1"/>
    <property type="match status" value="1"/>
</dbReference>
<dbReference type="Proteomes" id="UP000240252">
    <property type="component" value="Segment"/>
</dbReference>
<accession>A0A2K9V3U0</accession>
<feature type="region of interest" description="Disordered" evidence="1">
    <location>
        <begin position="195"/>
        <end position="219"/>
    </location>
</feature>
<dbReference type="GeneID" id="54987908"/>
<evidence type="ECO:0000313" key="2">
    <source>
        <dbReference type="EMBL" id="AUV56769.1"/>
    </source>
</evidence>
<keyword evidence="2" id="KW-0645">Protease</keyword>
<proteinExistence type="predicted"/>
<name>A0A2K9V3U0_9CAUD</name>
<reference evidence="2 3" key="1">
    <citation type="submission" date="2017-12" db="EMBL/GenBank/DDBJ databases">
        <title>Phages infecting Faecalibacterium prausnitzii belong to novel viral genera that help decipher intestinal viromes.</title>
        <authorList>
            <person name="Petit M.-A."/>
            <person name="De Paepe M."/>
            <person name="Benevides L."/>
            <person name="Langella P."/>
        </authorList>
    </citation>
    <scope>NUCLEOTIDE SEQUENCE [LARGE SCALE GENOMIC DNA]</scope>
</reference>
<organism evidence="2 3">
    <name type="scientific">Faecalibacterium phage FP_Toutatis</name>
    <dbReference type="NCBI Taxonomy" id="2070187"/>
    <lineage>
        <taxon>Viruses</taxon>
        <taxon>Duplodnaviria</taxon>
        <taxon>Heunggongvirae</taxon>
        <taxon>Uroviricota</taxon>
        <taxon>Caudoviricetes</taxon>
        <taxon>Toutatisvirus</taxon>
        <taxon>Toutatisvirus toutatis</taxon>
    </lineage>
</organism>
<dbReference type="EMBL" id="MG711466">
    <property type="protein sequence ID" value="AUV56769.1"/>
    <property type="molecule type" value="Genomic_DNA"/>
</dbReference>
<evidence type="ECO:0000313" key="3">
    <source>
        <dbReference type="Proteomes" id="UP000240252"/>
    </source>
</evidence>
<dbReference type="GO" id="GO:0006508">
    <property type="term" value="P:proteolysis"/>
    <property type="evidence" value="ECO:0007669"/>
    <property type="project" value="UniProtKB-KW"/>
</dbReference>
<evidence type="ECO:0000256" key="1">
    <source>
        <dbReference type="SAM" id="MobiDB-lite"/>
    </source>
</evidence>
<dbReference type="InterPro" id="IPR029045">
    <property type="entry name" value="ClpP/crotonase-like_dom_sf"/>
</dbReference>
<feature type="region of interest" description="Disordered" evidence="1">
    <location>
        <begin position="297"/>
        <end position="348"/>
    </location>
</feature>
<dbReference type="RefSeq" id="YP_009797493.1">
    <property type="nucleotide sequence ID" value="NC_047915.1"/>
</dbReference>
<dbReference type="SUPFAM" id="SSF52096">
    <property type="entry name" value="ClpP/crotonase"/>
    <property type="match status" value="1"/>
</dbReference>
<dbReference type="Pfam" id="PF00574">
    <property type="entry name" value="CLP_protease"/>
    <property type="match status" value="1"/>
</dbReference>